<evidence type="ECO:0000313" key="7">
    <source>
        <dbReference type="EMBL" id="MQM73262.1"/>
    </source>
</evidence>
<dbReference type="PANTHER" id="PTHR43128:SF31">
    <property type="entry name" value="L-LACTATE DEHYDROGENASE"/>
    <property type="match status" value="1"/>
</dbReference>
<feature type="binding site" evidence="3">
    <location>
        <begin position="12"/>
        <end position="17"/>
    </location>
    <ligand>
        <name>NAD(+)</name>
        <dbReference type="ChEBI" id="CHEBI:57540"/>
    </ligand>
</feature>
<dbReference type="GO" id="GO:0004459">
    <property type="term" value="F:L-lactate dehydrogenase (NAD+) activity"/>
    <property type="evidence" value="ECO:0007669"/>
    <property type="project" value="TreeGrafter"/>
</dbReference>
<dbReference type="SUPFAM" id="SSF56327">
    <property type="entry name" value="LDH C-terminal domain-like"/>
    <property type="match status" value="1"/>
</dbReference>
<dbReference type="GO" id="GO:0006089">
    <property type="term" value="P:lactate metabolic process"/>
    <property type="evidence" value="ECO:0007669"/>
    <property type="project" value="TreeGrafter"/>
</dbReference>
<feature type="domain" description="Lactate/malate dehydrogenase C-terminal" evidence="6">
    <location>
        <begin position="151"/>
        <end position="312"/>
    </location>
</feature>
<keyword evidence="8" id="KW-1185">Reference proteome</keyword>
<accession>A0A6L5GT38</accession>
<dbReference type="CDD" id="cd05291">
    <property type="entry name" value="HicDH_like"/>
    <property type="match status" value="1"/>
</dbReference>
<dbReference type="InterPro" id="IPR022383">
    <property type="entry name" value="Lactate/malate_DH_C"/>
</dbReference>
<evidence type="ECO:0000256" key="4">
    <source>
        <dbReference type="RuleBase" id="RU003369"/>
    </source>
</evidence>
<feature type="binding site" evidence="3">
    <location>
        <begin position="124"/>
        <end position="126"/>
    </location>
    <ligand>
        <name>NAD(+)</name>
        <dbReference type="ChEBI" id="CHEBI:57540"/>
    </ligand>
</feature>
<evidence type="ECO:0000313" key="8">
    <source>
        <dbReference type="Proteomes" id="UP000473648"/>
    </source>
</evidence>
<dbReference type="PANTHER" id="PTHR43128">
    <property type="entry name" value="L-2-HYDROXYCARBOXYLATE DEHYDROGENASE (NAD(P)(+))"/>
    <property type="match status" value="1"/>
</dbReference>
<dbReference type="PIRSF" id="PIRSF000102">
    <property type="entry name" value="Lac_mal_DH"/>
    <property type="match status" value="1"/>
</dbReference>
<evidence type="ECO:0000259" key="6">
    <source>
        <dbReference type="Pfam" id="PF02866"/>
    </source>
</evidence>
<gene>
    <name evidence="7" type="ORF">FRC53_07625</name>
</gene>
<dbReference type="InterPro" id="IPR036291">
    <property type="entry name" value="NAD(P)-bd_dom_sf"/>
</dbReference>
<dbReference type="PRINTS" id="PR00086">
    <property type="entry name" value="LLDHDRGNASE"/>
</dbReference>
<name>A0A6L5GT38_9FIRM</name>
<dbReference type="SUPFAM" id="SSF51735">
    <property type="entry name" value="NAD(P)-binding Rossmann-fold domains"/>
    <property type="match status" value="1"/>
</dbReference>
<evidence type="ECO:0000256" key="1">
    <source>
        <dbReference type="ARBA" id="ARBA00006054"/>
    </source>
</evidence>
<comment type="similarity">
    <text evidence="1">Belongs to the LDH/MDH superfamily. LDH family.</text>
</comment>
<feature type="active site" description="Proton acceptor" evidence="2">
    <location>
        <position position="181"/>
    </location>
</feature>
<dbReference type="Gene3D" id="3.40.50.720">
    <property type="entry name" value="NAD(P)-binding Rossmann-like Domain"/>
    <property type="match status" value="1"/>
</dbReference>
<dbReference type="Pfam" id="PF00056">
    <property type="entry name" value="Ldh_1_N"/>
    <property type="match status" value="1"/>
</dbReference>
<dbReference type="InterPro" id="IPR015955">
    <property type="entry name" value="Lactate_DH/Glyco_Ohase_4_C"/>
</dbReference>
<dbReference type="Pfam" id="PF02866">
    <property type="entry name" value="Ldh_1_C"/>
    <property type="match status" value="1"/>
</dbReference>
<feature type="domain" description="Lactate/malate dehydrogenase N-terminal" evidence="5">
    <location>
        <begin position="7"/>
        <end position="147"/>
    </location>
</feature>
<feature type="binding site" evidence="3">
    <location>
        <position position="37"/>
    </location>
    <ligand>
        <name>NAD(+)</name>
        <dbReference type="ChEBI" id="CHEBI:57540"/>
    </ligand>
</feature>
<protein>
    <submittedName>
        <fullName evidence="7">L-lactate dehydrogenase</fullName>
    </submittedName>
</protein>
<sequence length="320" mass="34910">MLIKKRKVAIIGLGHVGAHCAYSLALQGIVDELYLVDTNHDKVVSECQDLRDAVANCPHTVEINVADYGDLGDVDIIVNAIGNVAILAASNNDRLKELDFTIPQVTDFIPKVMASGFDGIIVNITNPCDIVTYQIAKLSGLPRGRVFSTGTGLDSARLKNVLYRRTGIAHHSIYGCMMGEHGNAIMVPWSQITFGGKKLTELAKRDPRFQFEHEDIRKQVVQNAWVTVSGKGCTEYGICSTLARIVHVIYHDEKAILPVSTELCGEYGESGLFIGVPAIVGSDGIIEIVEYSLPDDEKAAFHACCESVRHNLTLNPLIVH</sequence>
<keyword evidence="3" id="KW-0520">NAD</keyword>
<dbReference type="Gene3D" id="3.90.110.10">
    <property type="entry name" value="Lactate dehydrogenase/glycoside hydrolase, family 4, C-terminal"/>
    <property type="match status" value="1"/>
</dbReference>
<proteinExistence type="inferred from homology"/>
<evidence type="ECO:0000256" key="3">
    <source>
        <dbReference type="PIRSR" id="PIRSR000102-3"/>
    </source>
</evidence>
<dbReference type="EMBL" id="VOGB01000005">
    <property type="protein sequence ID" value="MQM73262.1"/>
    <property type="molecule type" value="Genomic_DNA"/>
</dbReference>
<evidence type="ECO:0000256" key="2">
    <source>
        <dbReference type="PIRSR" id="PIRSR000102-1"/>
    </source>
</evidence>
<reference evidence="7" key="1">
    <citation type="journal article" date="2020" name="Appl. Environ. Microbiol.">
        <title>Medium-Chain Fatty Acid Synthesis by 'Candidatus Weimeria bifida' gen. nov., sp. nov., and 'Candidatus Pseudoramibacter fermentans' sp. nov.</title>
        <authorList>
            <person name="Scarborough M.J."/>
            <person name="Myers K.S."/>
            <person name="Donohue T.J."/>
            <person name="Noguera D.R."/>
        </authorList>
    </citation>
    <scope>NUCLEOTIDE SEQUENCE</scope>
    <source>
        <strain evidence="7">EUB1.1</strain>
    </source>
</reference>
<comment type="caution">
    <text evidence="7">The sequence shown here is derived from an EMBL/GenBank/DDBJ whole genome shotgun (WGS) entry which is preliminary data.</text>
</comment>
<dbReference type="Proteomes" id="UP000473648">
    <property type="component" value="Unassembled WGS sequence"/>
</dbReference>
<evidence type="ECO:0000259" key="5">
    <source>
        <dbReference type="Pfam" id="PF00056"/>
    </source>
</evidence>
<keyword evidence="4" id="KW-0560">Oxidoreductase</keyword>
<dbReference type="InterPro" id="IPR001557">
    <property type="entry name" value="L-lactate/malate_DH"/>
</dbReference>
<dbReference type="AlphaFoldDB" id="A0A6L5GT38"/>
<organism evidence="7 8">
    <name type="scientific">Candidatus Pseudoramibacter fermentans</name>
    <dbReference type="NCBI Taxonomy" id="2594427"/>
    <lineage>
        <taxon>Bacteria</taxon>
        <taxon>Bacillati</taxon>
        <taxon>Bacillota</taxon>
        <taxon>Clostridia</taxon>
        <taxon>Eubacteriales</taxon>
        <taxon>Eubacteriaceae</taxon>
        <taxon>Pseudoramibacter</taxon>
    </lineage>
</organism>
<dbReference type="InterPro" id="IPR001236">
    <property type="entry name" value="Lactate/malate_DH_N"/>
</dbReference>